<evidence type="ECO:0000259" key="5">
    <source>
        <dbReference type="PROSITE" id="PS01179"/>
    </source>
</evidence>
<dbReference type="InterPro" id="IPR036034">
    <property type="entry name" value="PDZ_sf"/>
</dbReference>
<dbReference type="CDD" id="cd01208">
    <property type="entry name" value="PTB_X11"/>
    <property type="match status" value="1"/>
</dbReference>
<feature type="compositionally biased region" description="Low complexity" evidence="4">
    <location>
        <begin position="43"/>
        <end position="54"/>
    </location>
</feature>
<feature type="compositionally biased region" description="Polar residues" evidence="4">
    <location>
        <begin position="470"/>
        <end position="489"/>
    </location>
</feature>
<keyword evidence="2" id="KW-0597">Phosphoprotein</keyword>
<dbReference type="SMART" id="SM00228">
    <property type="entry name" value="PDZ"/>
    <property type="match status" value="2"/>
</dbReference>
<dbReference type="PROSITE" id="PS50106">
    <property type="entry name" value="PDZ"/>
    <property type="match status" value="2"/>
</dbReference>
<feature type="compositionally biased region" description="Low complexity" evidence="4">
    <location>
        <begin position="616"/>
        <end position="630"/>
    </location>
</feature>
<dbReference type="GO" id="GO:0043197">
    <property type="term" value="C:dendritic spine"/>
    <property type="evidence" value="ECO:0007669"/>
    <property type="project" value="TreeGrafter"/>
</dbReference>
<evidence type="ECO:0000256" key="1">
    <source>
        <dbReference type="ARBA" id="ARBA00022448"/>
    </source>
</evidence>
<dbReference type="InterPro" id="IPR011993">
    <property type="entry name" value="PH-like_dom_sf"/>
</dbReference>
<sequence>MPQSTHHTTIQNPFAGRTKPSRGPHAARRPQFEYEGSPRRFGLSLNEDSSSSSYYMSSNYKLNLTSPSLLTPPRPGFPQRVVPSQQTANSTSNTSTATTTPTPNGPGSSISSHHHPYHPTRSPTLLEQVSSGLNSSVTFDANALLSEFDAKRAAVSAISINSGSSPNTVDSSSLEMNKLNVIRLDSDYRGEDTAEEIPTKRSTPEIKPSLGLISTTADDNPTFGAGSFTTPITASSTFDYLYEFSETRKVLEEFFKCPTTEDVEKAFEKFSDYNESGDDVESLQQHQNLSNVRQHVILQQHQQQQQPQQYQEHERHFSLYLDPGSRASSCDVINESNLDSAQFMANGNGKRLRSNGNGGSGNGKKPLARRQSKNFNYSPDTTDYESNCGDYDSEISLNSAVGSASNYARYYTSMPVLEDGLSSGHVSDTENNNPGILPTPDLINSSHKLQQAANSYSLLTSPTGHAIKPISSSPVIGNHNNNLDDTIQSTPPPPAPAPHRKSSIDCDAQTTLQQLHNQQQASSDVQAALKDIRTCLQRNKTLASPTHPQSLCPSSQQLQQQQSHQQSTMKNYEKHSMLASDKLESPVPSISPVWIPRSRESKLVAISPTTVINPSPGLLLPTTPTAGGPTERSTNLSTEKDSLLHGNNAKNSSALDDDEDPDTDLETDRLLGHQRLDDQGFYDDNSKSWTDRKTRSLLHKLSPKQQTGLVGSNGGTSLYGSKASNQGSLLRQGLSTLLSPASAVTVAQPASSLPEIVTSSKASPGLLGSNVQNQISSSNNNNSSSVNGNLINLNGPNDTSAISPDHSHQTSPIKIENKAIESASPNGSNDSKSDTDKKKKGKNKEVKMYLPLQASTVLIEGVLFRARYLGSTQLVCEGQPTKSTRMMQAEEAVSRIKSPDGEPQPSTEVDLFISTEKIMVLNTDLKEIMMDHALRTISYIADIGDLVVLMARRRFVPQDVDSGDSGGSGGNANGTANQPNQTGSTPPQKTVGNPKGNRTPKMICHVFESEEAQFIAQSIGQAFQVAYMEFLKANGIEDHSFMKEMDYQEVLNSQEIFGDELEIFAKKELQKEVVVPKAKGEILGVVIVESGWGSMLPTVVIANLASSGAAARCGQLNIGDQIIAINGLSLVGLPLSTCQSYIKNTKNQTVVKFTVVPCAPVVEVKIKRPNTKYQLGFSVQNGVICSLLRGGIAERGGVRVGHRIIEINNQSVVAVPHEKIVNLLATSVGEILMKTMPTSMFRLLTGQENPVYI</sequence>
<evidence type="ECO:0000313" key="7">
    <source>
        <dbReference type="EMBL" id="EAT45845.1"/>
    </source>
</evidence>
<dbReference type="PaxDb" id="7159-AAEL002883-PA"/>
<feature type="region of interest" description="Disordered" evidence="4">
    <location>
        <begin position="542"/>
        <end position="571"/>
    </location>
</feature>
<name>Q17GU2_AEDAE</name>
<dbReference type="SUPFAM" id="SSF50156">
    <property type="entry name" value="PDZ domain-like"/>
    <property type="match status" value="2"/>
</dbReference>
<dbReference type="eggNOG" id="KOG3605">
    <property type="taxonomic scope" value="Eukaryota"/>
</dbReference>
<feature type="region of interest" description="Disordered" evidence="4">
    <location>
        <begin position="610"/>
        <end position="688"/>
    </location>
</feature>
<dbReference type="Pfam" id="PF00595">
    <property type="entry name" value="PDZ"/>
    <property type="match status" value="2"/>
</dbReference>
<feature type="compositionally biased region" description="Acidic residues" evidence="4">
    <location>
        <begin position="655"/>
        <end position="665"/>
    </location>
</feature>
<dbReference type="InterPro" id="IPR006020">
    <property type="entry name" value="PTB/PI_dom"/>
</dbReference>
<dbReference type="InterPro" id="IPR051230">
    <property type="entry name" value="APP-Binding"/>
</dbReference>
<dbReference type="Gene3D" id="2.30.42.10">
    <property type="match status" value="2"/>
</dbReference>
<keyword evidence="1" id="KW-0813">Transport</keyword>
<feature type="region of interest" description="Disordered" evidence="4">
    <location>
        <begin position="66"/>
        <end position="124"/>
    </location>
</feature>
<dbReference type="AlphaFoldDB" id="Q17GU2"/>
<dbReference type="PhylomeDB" id="Q17GU2"/>
<dbReference type="HOGENOM" id="CLU_003303_0_0_1"/>
<feature type="region of interest" description="Disordered" evidence="4">
    <location>
        <begin position="768"/>
        <end position="842"/>
    </location>
</feature>
<organism evidence="7 8">
    <name type="scientific">Aedes aegypti</name>
    <name type="common">Yellowfever mosquito</name>
    <name type="synonym">Culex aegypti</name>
    <dbReference type="NCBI Taxonomy" id="7159"/>
    <lineage>
        <taxon>Eukaryota</taxon>
        <taxon>Metazoa</taxon>
        <taxon>Ecdysozoa</taxon>
        <taxon>Arthropoda</taxon>
        <taxon>Hexapoda</taxon>
        <taxon>Insecta</taxon>
        <taxon>Pterygota</taxon>
        <taxon>Neoptera</taxon>
        <taxon>Endopterygota</taxon>
        <taxon>Diptera</taxon>
        <taxon>Nematocera</taxon>
        <taxon>Culicoidea</taxon>
        <taxon>Culicidae</taxon>
        <taxon>Culicinae</taxon>
        <taxon>Aedini</taxon>
        <taxon>Aedes</taxon>
        <taxon>Stegomyia</taxon>
    </lineage>
</organism>
<evidence type="ECO:0000256" key="2">
    <source>
        <dbReference type="ARBA" id="ARBA00022553"/>
    </source>
</evidence>
<dbReference type="Pfam" id="PF00640">
    <property type="entry name" value="PID"/>
    <property type="match status" value="1"/>
</dbReference>
<dbReference type="Gene3D" id="2.30.29.30">
    <property type="entry name" value="Pleckstrin-homology domain (PH domain)/Phosphotyrosine-binding domain (PTB)"/>
    <property type="match status" value="1"/>
</dbReference>
<feature type="region of interest" description="Disordered" evidence="4">
    <location>
        <begin position="470"/>
        <end position="503"/>
    </location>
</feature>
<reference evidence="7" key="2">
    <citation type="journal article" date="2007" name="Science">
        <title>Genome sequence of Aedes aegypti, a major arbovirus vector.</title>
        <authorList>
            <person name="Nene V."/>
            <person name="Wortman J.R."/>
            <person name="Lawson D."/>
            <person name="Haas B."/>
            <person name="Kodira C."/>
            <person name="Tu Z.J."/>
            <person name="Loftus B."/>
            <person name="Xi Z."/>
            <person name="Megy K."/>
            <person name="Grabherr M."/>
            <person name="Ren Q."/>
            <person name="Zdobnov E.M."/>
            <person name="Lobo N.F."/>
            <person name="Campbell K.S."/>
            <person name="Brown S.E."/>
            <person name="Bonaldo M.F."/>
            <person name="Zhu J."/>
            <person name="Sinkins S.P."/>
            <person name="Hogenkamp D.G."/>
            <person name="Amedeo P."/>
            <person name="Arensburger P."/>
            <person name="Atkinson P.W."/>
            <person name="Bidwell S."/>
            <person name="Biedler J."/>
            <person name="Birney E."/>
            <person name="Bruggner R.V."/>
            <person name="Costas J."/>
            <person name="Coy M.R."/>
            <person name="Crabtree J."/>
            <person name="Crawford M."/>
            <person name="Debruyn B."/>
            <person name="Decaprio D."/>
            <person name="Eiglmeier K."/>
            <person name="Eisenstadt E."/>
            <person name="El-Dorry H."/>
            <person name="Gelbart W.M."/>
            <person name="Gomes S.L."/>
            <person name="Hammond M."/>
            <person name="Hannick L.I."/>
            <person name="Hogan J.R."/>
            <person name="Holmes M.H."/>
            <person name="Jaffe D."/>
            <person name="Johnston J.S."/>
            <person name="Kennedy R.C."/>
            <person name="Koo H."/>
            <person name="Kravitz S."/>
            <person name="Kriventseva E.V."/>
            <person name="Kulp D."/>
            <person name="Labutti K."/>
            <person name="Lee E."/>
            <person name="Li S."/>
            <person name="Lovin D.D."/>
            <person name="Mao C."/>
            <person name="Mauceli E."/>
            <person name="Menck C.F."/>
            <person name="Miller J.R."/>
            <person name="Montgomery P."/>
            <person name="Mori A."/>
            <person name="Nascimento A.L."/>
            <person name="Naveira H.F."/>
            <person name="Nusbaum C."/>
            <person name="O'leary S."/>
            <person name="Orvis J."/>
            <person name="Pertea M."/>
            <person name="Quesneville H."/>
            <person name="Reidenbach K.R."/>
            <person name="Rogers Y.H."/>
            <person name="Roth C.W."/>
            <person name="Schneider J.R."/>
            <person name="Schatz M."/>
            <person name="Shumway M."/>
            <person name="Stanke M."/>
            <person name="Stinson E.O."/>
            <person name="Tubio J.M."/>
            <person name="Vanzee J.P."/>
            <person name="Verjovski-Almeida S."/>
            <person name="Werner D."/>
            <person name="White O."/>
            <person name="Wyder S."/>
            <person name="Zeng Q."/>
            <person name="Zhao Q."/>
            <person name="Zhao Y."/>
            <person name="Hill C.A."/>
            <person name="Raikhel A.S."/>
            <person name="Soares M.B."/>
            <person name="Knudson D.L."/>
            <person name="Lee N.H."/>
            <person name="Galagan J."/>
            <person name="Salzberg S.L."/>
            <person name="Paulsen I.T."/>
            <person name="Dimopoulos G."/>
            <person name="Collins F.H."/>
            <person name="Birren B."/>
            <person name="Fraser-Liggett C.M."/>
            <person name="Severson D.W."/>
        </authorList>
    </citation>
    <scope>NUCLEOTIDE SEQUENCE [LARGE SCALE GENOMIC DNA]</scope>
    <source>
        <strain evidence="7">Liverpool</strain>
    </source>
</reference>
<feature type="domain" description="PDZ" evidence="6">
    <location>
        <begin position="1072"/>
        <end position="1157"/>
    </location>
</feature>
<evidence type="ECO:0000313" key="8">
    <source>
        <dbReference type="Proteomes" id="UP000682892"/>
    </source>
</evidence>
<dbReference type="VEuPathDB" id="VectorBase:AAEL021084"/>
<feature type="region of interest" description="Disordered" evidence="4">
    <location>
        <begin position="1"/>
        <end position="54"/>
    </location>
</feature>
<dbReference type="Proteomes" id="UP000682892">
    <property type="component" value="Chromosome 1"/>
</dbReference>
<proteinExistence type="predicted"/>
<dbReference type="CDD" id="cd06720">
    <property type="entry name" value="PDZ1_APBA1_3-like"/>
    <property type="match status" value="1"/>
</dbReference>
<dbReference type="InterPro" id="IPR001478">
    <property type="entry name" value="PDZ"/>
</dbReference>
<feature type="region of interest" description="Disordered" evidence="4">
    <location>
        <begin position="958"/>
        <end position="997"/>
    </location>
</feature>
<feature type="compositionally biased region" description="Basic and acidic residues" evidence="4">
    <location>
        <begin position="666"/>
        <end position="688"/>
    </location>
</feature>
<dbReference type="GO" id="GO:0005886">
    <property type="term" value="C:plasma membrane"/>
    <property type="evidence" value="ECO:0007669"/>
    <property type="project" value="TreeGrafter"/>
</dbReference>
<dbReference type="PROSITE" id="PS01179">
    <property type="entry name" value="PID"/>
    <property type="match status" value="1"/>
</dbReference>
<feature type="compositionally biased region" description="Low complexity" evidence="4">
    <location>
        <begin position="768"/>
        <end position="794"/>
    </location>
</feature>
<dbReference type="FunFam" id="2.30.42.10:FF:000007">
    <property type="entry name" value="Amyloid beta A4 protein-binding family A member"/>
    <property type="match status" value="1"/>
</dbReference>
<dbReference type="CDD" id="cd06793">
    <property type="entry name" value="PDZ2_APBA1_3-like"/>
    <property type="match status" value="1"/>
</dbReference>
<feature type="compositionally biased region" description="Polar residues" evidence="4">
    <location>
        <begin position="1"/>
        <end position="12"/>
    </location>
</feature>
<evidence type="ECO:0000256" key="3">
    <source>
        <dbReference type="ARBA" id="ARBA00022737"/>
    </source>
</evidence>
<reference evidence="7" key="3">
    <citation type="submission" date="2012-09" db="EMBL/GenBank/DDBJ databases">
        <authorList>
            <consortium name="VectorBase"/>
        </authorList>
    </citation>
    <scope>NUCLEOTIDE SEQUENCE</scope>
    <source>
        <strain evidence="7">Liverpool</strain>
    </source>
</reference>
<dbReference type="PANTHER" id="PTHR12345:SF16">
    <property type="entry name" value="X11L, ISOFORM F-RELATED"/>
    <property type="match status" value="1"/>
</dbReference>
<feature type="compositionally biased region" description="Basic residues" evidence="4">
    <location>
        <begin position="19"/>
        <end position="28"/>
    </location>
</feature>
<feature type="domain" description="PDZ" evidence="6">
    <location>
        <begin position="1163"/>
        <end position="1239"/>
    </location>
</feature>
<dbReference type="GO" id="GO:0005737">
    <property type="term" value="C:cytoplasm"/>
    <property type="evidence" value="ECO:0007669"/>
    <property type="project" value="TreeGrafter"/>
</dbReference>
<protein>
    <submittedName>
        <fullName evidence="7">AAEL002883-PA</fullName>
    </submittedName>
</protein>
<dbReference type="GO" id="GO:0007268">
    <property type="term" value="P:chemical synaptic transmission"/>
    <property type="evidence" value="ECO:0007669"/>
    <property type="project" value="TreeGrafter"/>
</dbReference>
<evidence type="ECO:0000256" key="4">
    <source>
        <dbReference type="SAM" id="MobiDB-lite"/>
    </source>
</evidence>
<accession>Q17GU2</accession>
<feature type="domain" description="PID" evidence="5">
    <location>
        <begin position="861"/>
        <end position="1037"/>
    </location>
</feature>
<dbReference type="SMART" id="SM00462">
    <property type="entry name" value="PTB"/>
    <property type="match status" value="1"/>
</dbReference>
<feature type="region of interest" description="Disordered" evidence="4">
    <location>
        <begin position="346"/>
        <end position="381"/>
    </location>
</feature>
<keyword evidence="3" id="KW-0677">Repeat</keyword>
<feature type="compositionally biased region" description="Low complexity" evidence="4">
    <location>
        <begin position="83"/>
        <end position="111"/>
    </location>
</feature>
<dbReference type="SUPFAM" id="SSF50729">
    <property type="entry name" value="PH domain-like"/>
    <property type="match status" value="1"/>
</dbReference>
<feature type="compositionally biased region" description="Polar residues" evidence="4">
    <location>
        <begin position="973"/>
        <end position="991"/>
    </location>
</feature>
<dbReference type="OMA" id="MVNPAHI"/>
<dbReference type="FunFam" id="2.30.42.10:FF:000017">
    <property type="entry name" value="Amyloid beta A4 protein-binding family A member 1"/>
    <property type="match status" value="1"/>
</dbReference>
<dbReference type="FunFam" id="2.30.29.30:FF:000207">
    <property type="entry name" value="Protein CBR-LIN-10, isoform a"/>
    <property type="match status" value="1"/>
</dbReference>
<dbReference type="PANTHER" id="PTHR12345">
    <property type="entry name" value="SYNTENIN RELATED"/>
    <property type="match status" value="1"/>
</dbReference>
<feature type="compositionally biased region" description="Basic and acidic residues" evidence="4">
    <location>
        <begin position="831"/>
        <end position="842"/>
    </location>
</feature>
<dbReference type="STRING" id="7159.Q17GU2"/>
<reference evidence="7" key="1">
    <citation type="submission" date="2005-10" db="EMBL/GenBank/DDBJ databases">
        <authorList>
            <person name="Loftus B.J."/>
            <person name="Nene V.M."/>
            <person name="Hannick L.I."/>
            <person name="Bidwell S."/>
            <person name="Haas B."/>
            <person name="Amedeo P."/>
            <person name="Orvis J."/>
            <person name="Wortman J.R."/>
            <person name="White O.R."/>
            <person name="Salzberg S."/>
            <person name="Shumway M."/>
            <person name="Koo H."/>
            <person name="Zhao Y."/>
            <person name="Holmes M."/>
            <person name="Miller J."/>
            <person name="Schatz M."/>
            <person name="Pop M."/>
            <person name="Pai G."/>
            <person name="Utterback T."/>
            <person name="Rogers Y.-H."/>
            <person name="Kravitz S."/>
            <person name="Fraser C.M."/>
        </authorList>
    </citation>
    <scope>NUCLEOTIDE SEQUENCE</scope>
    <source>
        <strain evidence="7">Liverpool</strain>
    </source>
</reference>
<dbReference type="EMBL" id="CH477256">
    <property type="protein sequence ID" value="EAT45845.1"/>
    <property type="molecule type" value="Genomic_DNA"/>
</dbReference>
<evidence type="ECO:0000259" key="6">
    <source>
        <dbReference type="PROSITE" id="PS50106"/>
    </source>
</evidence>
<feature type="compositionally biased region" description="Low complexity" evidence="4">
    <location>
        <begin position="547"/>
        <end position="567"/>
    </location>
</feature>
<gene>
    <name evidence="7" type="ORF">AaeL_AAEL002883</name>
</gene>